<evidence type="ECO:0000256" key="18">
    <source>
        <dbReference type="ARBA" id="ARBA00022842"/>
    </source>
</evidence>
<feature type="compositionally biased region" description="Basic and acidic residues" evidence="25">
    <location>
        <begin position="655"/>
        <end position="678"/>
    </location>
</feature>
<dbReference type="InterPro" id="IPR000489">
    <property type="entry name" value="Pterin-binding_dom"/>
</dbReference>
<feature type="compositionally biased region" description="Basic and acidic residues" evidence="25">
    <location>
        <begin position="634"/>
        <end position="647"/>
    </location>
</feature>
<comment type="catalytic activity">
    <reaction evidence="3">
        <text>7,8-dihydroneopterin = 6-hydroxymethyl-7,8-dihydropterin + glycolaldehyde</text>
        <dbReference type="Rhea" id="RHEA:10540"/>
        <dbReference type="ChEBI" id="CHEBI:17001"/>
        <dbReference type="ChEBI" id="CHEBI:17071"/>
        <dbReference type="ChEBI" id="CHEBI:44841"/>
        <dbReference type="EC" id="4.1.2.25"/>
    </reaction>
</comment>
<comment type="pathway">
    <text evidence="5">Cofactor biosynthesis; tetrahydrofolate biosynthesis; 7,8-dihydrofolate from 2-amino-4-hydroxy-6-hydroxymethyl-7,8-dihydropteridine diphosphate and 4-aminobenzoate: step 1/2.</text>
</comment>
<dbReference type="InterPro" id="IPR006390">
    <property type="entry name" value="DHP_synth_dom"/>
</dbReference>
<evidence type="ECO:0000256" key="10">
    <source>
        <dbReference type="ARBA" id="ARBA00012458"/>
    </source>
</evidence>
<evidence type="ECO:0000256" key="9">
    <source>
        <dbReference type="ARBA" id="ARBA00009951"/>
    </source>
</evidence>
<sequence>MGDRVAMIEQACKEMESTGKMHIVRTSSLWESKAMYVLDQDDFVNGACEIATPLSPIQLLDELQMIEQKMGRVKMIDKGPRNVDLDILLYDDISYLDERLQIPHKLMLEREFVLRPLCELITDDQEQNSPFKVPIQDYLRKVPSPDEQLVRLMPLASNLSPISSARIPLNTRLMAIMNITPDSFSDGGQMYNRGSELLAKTIQERIEAGATIVDFGGQSTRPGARQISAEEELARVLPAVKLMRAMPEAAEIAISVDTYHGLVAEEAIKAGAHLINDVSAGTMDDMMLPTMAKLGCTVCLMHMRGTPETMNSPELTLYPDGIVETVGRELLERVRAAEEAGVRRWRIILDPGIGFAKTLDQNLELLRHQDKLMRYPGLEGMPWLVGTSRKAFIGKITGVEDAYERTWGTAVAVSAAIQGGADITNPVVSERSACTKHKTNAPLNRWCSHVPTSSGLKRFIFHSLQLSTGVKDVFIYQMPADAMADLPVEPSLGEISTADTAEMTKANIDTNADAQERGRLKRRRQSSQHSPRRASSPSRGHDRNSGSRYRAHHRKHHRPSSPTSSSISPPTSVQKKTRRRSDAEPDHTFRGRARNRSSSRGRTRSPILEDEDACLESEEDVRRYRKRSAPPSRHRVDGADDGGELRRLRSYPNLYKEDRRDSKGEDEKESHVVKPDGV</sequence>
<evidence type="ECO:0000256" key="23">
    <source>
        <dbReference type="ARBA" id="ARBA00067568"/>
    </source>
</evidence>
<keyword evidence="28" id="KW-1185">Reference proteome</keyword>
<dbReference type="HOGENOM" id="CLU_405512_0_0_1"/>
<comment type="function">
    <text evidence="21">Catalyzes three sequential steps of tetrahydrofolate biosynthesis.</text>
</comment>
<evidence type="ECO:0000256" key="21">
    <source>
        <dbReference type="ARBA" id="ARBA00058009"/>
    </source>
</evidence>
<feature type="compositionally biased region" description="Acidic residues" evidence="25">
    <location>
        <begin position="608"/>
        <end position="619"/>
    </location>
</feature>
<evidence type="ECO:0000256" key="11">
    <source>
        <dbReference type="ARBA" id="ARBA00013043"/>
    </source>
</evidence>
<dbReference type="InterPro" id="IPR000550">
    <property type="entry name" value="Hppk"/>
</dbReference>
<protein>
    <recommendedName>
        <fullName evidence="23">Folic acid synthesis protein FOL1</fullName>
        <ecNumber evidence="10">2.5.1.15</ecNumber>
        <ecNumber evidence="12">2.7.6.3</ecNumber>
        <ecNumber evidence="11">4.1.2.25</ecNumber>
    </recommendedName>
    <alternativeName>
        <fullName evidence="24">Folic acid synthesis protein fol1</fullName>
    </alternativeName>
</protein>
<evidence type="ECO:0000256" key="19">
    <source>
        <dbReference type="ARBA" id="ARBA00022909"/>
    </source>
</evidence>
<dbReference type="Gene3D" id="3.30.70.560">
    <property type="entry name" value="7,8-Dihydro-6-hydroxymethylpterin-pyrophosphokinase HPPK"/>
    <property type="match status" value="1"/>
</dbReference>
<dbReference type="Proteomes" id="UP000001067">
    <property type="component" value="Unassembled WGS sequence"/>
</dbReference>
<comment type="cofactor">
    <cofactor evidence="4">
        <name>Mg(2+)</name>
        <dbReference type="ChEBI" id="CHEBI:18420"/>
    </cofactor>
</comment>
<organism evidence="28">
    <name type="scientific">Pyrenophora teres f. teres (strain 0-1)</name>
    <name type="common">Barley net blotch fungus</name>
    <name type="synonym">Drechslera teres f. teres</name>
    <dbReference type="NCBI Taxonomy" id="861557"/>
    <lineage>
        <taxon>Eukaryota</taxon>
        <taxon>Fungi</taxon>
        <taxon>Dikarya</taxon>
        <taxon>Ascomycota</taxon>
        <taxon>Pezizomycotina</taxon>
        <taxon>Dothideomycetes</taxon>
        <taxon>Pleosporomycetidae</taxon>
        <taxon>Pleosporales</taxon>
        <taxon>Pleosporineae</taxon>
        <taxon>Pleosporaceae</taxon>
        <taxon>Pyrenophora</taxon>
    </lineage>
</organism>
<comment type="catalytic activity">
    <reaction evidence="2">
        <text>6-hydroxymethyl-7,8-dihydropterin + ATP = (7,8-dihydropterin-6-yl)methyl diphosphate + AMP + H(+)</text>
        <dbReference type="Rhea" id="RHEA:11412"/>
        <dbReference type="ChEBI" id="CHEBI:15378"/>
        <dbReference type="ChEBI" id="CHEBI:30616"/>
        <dbReference type="ChEBI" id="CHEBI:44841"/>
        <dbReference type="ChEBI" id="CHEBI:72950"/>
        <dbReference type="ChEBI" id="CHEBI:456215"/>
        <dbReference type="EC" id="2.7.6.3"/>
    </reaction>
</comment>
<dbReference type="EC" id="2.7.6.3" evidence="12"/>
<name>E3S6P5_PYRTT</name>
<dbReference type="AlphaFoldDB" id="E3S6P5"/>
<dbReference type="FunFam" id="3.20.20.20:FF:000006">
    <property type="entry name" value="Dihydropteroate synthase"/>
    <property type="match status" value="1"/>
</dbReference>
<feature type="compositionally biased region" description="Basic residues" evidence="25">
    <location>
        <begin position="590"/>
        <end position="603"/>
    </location>
</feature>
<comment type="similarity">
    <text evidence="22">In the central section; belongs to the HPPK family.</text>
</comment>
<comment type="pathway">
    <text evidence="7">Cofactor biosynthesis; tetrahydrofolate biosynthesis; 2-amino-4-hydroxy-6-hydroxymethyl-7,8-dihydropteridine diphosphate from 7,8-dihydroneopterin triphosphate: step 4/4.</text>
</comment>
<feature type="domain" description="Pterin-binding" evidence="26">
    <location>
        <begin position="171"/>
        <end position="440"/>
    </location>
</feature>
<dbReference type="GO" id="GO:0016301">
    <property type="term" value="F:kinase activity"/>
    <property type="evidence" value="ECO:0007669"/>
    <property type="project" value="UniProtKB-KW"/>
</dbReference>
<dbReference type="Pfam" id="PF01288">
    <property type="entry name" value="HPPK"/>
    <property type="match status" value="1"/>
</dbReference>
<dbReference type="UniPathway" id="UPA00077">
    <property type="reaction ID" value="UER00155"/>
</dbReference>
<dbReference type="GO" id="GO:0004156">
    <property type="term" value="F:dihydropteroate synthase activity"/>
    <property type="evidence" value="ECO:0007669"/>
    <property type="project" value="UniProtKB-EC"/>
</dbReference>
<dbReference type="GO" id="GO:0005740">
    <property type="term" value="C:mitochondrial envelope"/>
    <property type="evidence" value="ECO:0007669"/>
    <property type="project" value="TreeGrafter"/>
</dbReference>
<keyword evidence="15" id="KW-0547">Nucleotide-binding</keyword>
<evidence type="ECO:0000256" key="25">
    <source>
        <dbReference type="SAM" id="MobiDB-lite"/>
    </source>
</evidence>
<evidence type="ECO:0000256" key="20">
    <source>
        <dbReference type="ARBA" id="ARBA00023268"/>
    </source>
</evidence>
<keyword evidence="20" id="KW-0511">Multifunctional enzyme</keyword>
<evidence type="ECO:0000256" key="15">
    <source>
        <dbReference type="ARBA" id="ARBA00022741"/>
    </source>
</evidence>
<evidence type="ECO:0000256" key="13">
    <source>
        <dbReference type="ARBA" id="ARBA00022679"/>
    </source>
</evidence>
<dbReference type="GO" id="GO:0003848">
    <property type="term" value="F:2-amino-4-hydroxy-6-hydroxymethyldihydropteridine diphosphokinase activity"/>
    <property type="evidence" value="ECO:0007669"/>
    <property type="project" value="UniProtKB-EC"/>
</dbReference>
<dbReference type="OrthoDB" id="615426at2759"/>
<feature type="compositionally biased region" description="Low complexity" evidence="25">
    <location>
        <begin position="560"/>
        <end position="572"/>
    </location>
</feature>
<evidence type="ECO:0000256" key="12">
    <source>
        <dbReference type="ARBA" id="ARBA00013253"/>
    </source>
</evidence>
<comment type="pathway">
    <text evidence="6">Cofactor biosynthesis; tetrahydrofolate biosynthesis; 2-amino-4-hydroxy-6-hydroxymethyl-7,8-dihydropteridine diphosphate from 7,8-dihydroneopterin triphosphate: step 3/4.</text>
</comment>
<evidence type="ECO:0000256" key="17">
    <source>
        <dbReference type="ARBA" id="ARBA00022840"/>
    </source>
</evidence>
<evidence type="ECO:0000259" key="26">
    <source>
        <dbReference type="PROSITE" id="PS50972"/>
    </source>
</evidence>
<dbReference type="InterPro" id="IPR045031">
    <property type="entry name" value="DHP_synth-like"/>
</dbReference>
<dbReference type="GO" id="GO:0046654">
    <property type="term" value="P:tetrahydrofolate biosynthetic process"/>
    <property type="evidence" value="ECO:0007669"/>
    <property type="project" value="UniProtKB-UniPathway"/>
</dbReference>
<dbReference type="GO" id="GO:0004150">
    <property type="term" value="F:dihydroneopterin aldolase activity"/>
    <property type="evidence" value="ECO:0007669"/>
    <property type="project" value="UniProtKB-EC"/>
</dbReference>
<evidence type="ECO:0000256" key="2">
    <source>
        <dbReference type="ARBA" id="ARBA00000198"/>
    </source>
</evidence>
<dbReference type="Gene3D" id="3.20.20.20">
    <property type="entry name" value="Dihydropteroate synthase-like"/>
    <property type="match status" value="1"/>
</dbReference>
<accession>E3S6P5</accession>
<keyword evidence="17" id="KW-0067">ATP-binding</keyword>
<dbReference type="PROSITE" id="PS50972">
    <property type="entry name" value="PTERIN_BINDING"/>
    <property type="match status" value="1"/>
</dbReference>
<evidence type="ECO:0000256" key="4">
    <source>
        <dbReference type="ARBA" id="ARBA00001946"/>
    </source>
</evidence>
<dbReference type="PANTHER" id="PTHR20941:SF1">
    <property type="entry name" value="FOLIC ACID SYNTHESIS PROTEIN FOL1"/>
    <property type="match status" value="1"/>
</dbReference>
<keyword evidence="18" id="KW-0460">Magnesium</keyword>
<keyword evidence="19" id="KW-0289">Folate biosynthesis</keyword>
<dbReference type="SUPFAM" id="SSF51717">
    <property type="entry name" value="Dihydropteroate synthetase-like"/>
    <property type="match status" value="1"/>
</dbReference>
<reference evidence="27 28" key="1">
    <citation type="journal article" date="2010" name="Genome Biol.">
        <title>A first genome assembly of the barley fungal pathogen Pyrenophora teres f. teres.</title>
        <authorList>
            <person name="Ellwood S.R."/>
            <person name="Liu Z."/>
            <person name="Syme R.A."/>
            <person name="Lai Z."/>
            <person name="Hane J.K."/>
            <person name="Keiper F."/>
            <person name="Moffat C.S."/>
            <person name="Oliver R.P."/>
            <person name="Friesen T.L."/>
        </authorList>
    </citation>
    <scope>NUCLEOTIDE SEQUENCE [LARGE SCALE GENOMIC DNA]</scope>
    <source>
        <strain evidence="27 28">0-1</strain>
    </source>
</reference>
<proteinExistence type="inferred from homology"/>
<evidence type="ECO:0000256" key="8">
    <source>
        <dbReference type="ARBA" id="ARBA00009640"/>
    </source>
</evidence>
<evidence type="ECO:0000256" key="14">
    <source>
        <dbReference type="ARBA" id="ARBA00022723"/>
    </source>
</evidence>
<evidence type="ECO:0000256" key="24">
    <source>
        <dbReference type="ARBA" id="ARBA00068111"/>
    </source>
</evidence>
<feature type="compositionally biased region" description="Basic residues" evidence="25">
    <location>
        <begin position="519"/>
        <end position="532"/>
    </location>
</feature>
<evidence type="ECO:0000256" key="16">
    <source>
        <dbReference type="ARBA" id="ARBA00022777"/>
    </source>
</evidence>
<dbReference type="GO" id="GO:0046656">
    <property type="term" value="P:folic acid biosynthetic process"/>
    <property type="evidence" value="ECO:0007669"/>
    <property type="project" value="UniProtKB-KW"/>
</dbReference>
<dbReference type="CDD" id="cd00739">
    <property type="entry name" value="DHPS"/>
    <property type="match status" value="1"/>
</dbReference>
<comment type="similarity">
    <text evidence="8">In the N-terminal section; belongs to the DHNA family.</text>
</comment>
<evidence type="ECO:0000256" key="7">
    <source>
        <dbReference type="ARBA" id="ARBA00005051"/>
    </source>
</evidence>
<dbReference type="PROSITE" id="PS00793">
    <property type="entry name" value="DHPS_2"/>
    <property type="match status" value="1"/>
</dbReference>
<evidence type="ECO:0000256" key="3">
    <source>
        <dbReference type="ARBA" id="ARBA00001353"/>
    </source>
</evidence>
<evidence type="ECO:0000256" key="5">
    <source>
        <dbReference type="ARBA" id="ARBA00004763"/>
    </source>
</evidence>
<keyword evidence="16" id="KW-0418">Kinase</keyword>
<feature type="compositionally biased region" description="Basic and acidic residues" evidence="25">
    <location>
        <begin position="580"/>
        <end position="589"/>
    </location>
</feature>
<dbReference type="GO" id="GO:0005524">
    <property type="term" value="F:ATP binding"/>
    <property type="evidence" value="ECO:0007669"/>
    <property type="project" value="UniProtKB-KW"/>
</dbReference>
<comment type="similarity">
    <text evidence="9">In the C-terminal section; belongs to the DHPS family.</text>
</comment>
<keyword evidence="14" id="KW-0479">Metal-binding</keyword>
<dbReference type="CDD" id="cd00483">
    <property type="entry name" value="HPPK"/>
    <property type="match status" value="1"/>
</dbReference>
<dbReference type="PROSITE" id="PS00792">
    <property type="entry name" value="DHPS_1"/>
    <property type="match status" value="1"/>
</dbReference>
<dbReference type="SUPFAM" id="SSF55083">
    <property type="entry name" value="6-hydroxymethyl-7,8-dihydropterin pyrophosphokinase, HPPK"/>
    <property type="match status" value="1"/>
</dbReference>
<keyword evidence="13" id="KW-0808">Transferase</keyword>
<dbReference type="EC" id="4.1.2.25" evidence="11"/>
<dbReference type="KEGG" id="pte:PTT_18425"/>
<dbReference type="NCBIfam" id="TIGR01496">
    <property type="entry name" value="DHPS"/>
    <property type="match status" value="1"/>
</dbReference>
<evidence type="ECO:0000313" key="27">
    <source>
        <dbReference type="EMBL" id="EFQ86360.1"/>
    </source>
</evidence>
<feature type="region of interest" description="Disordered" evidence="25">
    <location>
        <begin position="499"/>
        <end position="678"/>
    </location>
</feature>
<dbReference type="Pfam" id="PF00809">
    <property type="entry name" value="Pterin_bind"/>
    <property type="match status" value="1"/>
</dbReference>
<dbReference type="PANTHER" id="PTHR20941">
    <property type="entry name" value="FOLATE SYNTHESIS PROTEINS"/>
    <property type="match status" value="1"/>
</dbReference>
<evidence type="ECO:0000256" key="1">
    <source>
        <dbReference type="ARBA" id="ARBA00000012"/>
    </source>
</evidence>
<gene>
    <name evidence="27" type="ORF">PTT_18425</name>
</gene>
<feature type="compositionally biased region" description="Basic residues" evidence="25">
    <location>
        <begin position="549"/>
        <end position="559"/>
    </location>
</feature>
<dbReference type="GO" id="GO:0046872">
    <property type="term" value="F:metal ion binding"/>
    <property type="evidence" value="ECO:0007669"/>
    <property type="project" value="UniProtKB-KW"/>
</dbReference>
<dbReference type="InterPro" id="IPR035907">
    <property type="entry name" value="Hppk_sf"/>
</dbReference>
<dbReference type="PROSITE" id="PS00794">
    <property type="entry name" value="HPPK"/>
    <property type="match status" value="1"/>
</dbReference>
<dbReference type="EMBL" id="GL537441">
    <property type="protein sequence ID" value="EFQ86360.1"/>
    <property type="molecule type" value="Genomic_DNA"/>
</dbReference>
<evidence type="ECO:0000256" key="6">
    <source>
        <dbReference type="ARBA" id="ARBA00005013"/>
    </source>
</evidence>
<evidence type="ECO:0000256" key="22">
    <source>
        <dbReference type="ARBA" id="ARBA00061548"/>
    </source>
</evidence>
<dbReference type="EC" id="2.5.1.15" evidence="10"/>
<dbReference type="eggNOG" id="KOG2544">
    <property type="taxonomic scope" value="Eukaryota"/>
</dbReference>
<dbReference type="NCBIfam" id="TIGR01498">
    <property type="entry name" value="folK"/>
    <property type="match status" value="1"/>
</dbReference>
<dbReference type="InterPro" id="IPR011005">
    <property type="entry name" value="Dihydropteroate_synth-like_sf"/>
</dbReference>
<comment type="catalytic activity">
    <reaction evidence="1">
        <text>(7,8-dihydropterin-6-yl)methyl diphosphate + 4-aminobenzoate = 7,8-dihydropteroate + diphosphate</text>
        <dbReference type="Rhea" id="RHEA:19949"/>
        <dbReference type="ChEBI" id="CHEBI:17836"/>
        <dbReference type="ChEBI" id="CHEBI:17839"/>
        <dbReference type="ChEBI" id="CHEBI:33019"/>
        <dbReference type="ChEBI" id="CHEBI:72950"/>
        <dbReference type="EC" id="2.5.1.15"/>
    </reaction>
</comment>
<evidence type="ECO:0000313" key="28">
    <source>
        <dbReference type="Proteomes" id="UP000001067"/>
    </source>
</evidence>
<dbReference type="STRING" id="861557.E3S6P5"/>